<gene>
    <name evidence="2" type="ORF">NPIL_560401</name>
</gene>
<dbReference type="Proteomes" id="UP000887013">
    <property type="component" value="Unassembled WGS sequence"/>
</dbReference>
<name>A0A8X6NXD2_NEPPI</name>
<evidence type="ECO:0000313" key="2">
    <source>
        <dbReference type="EMBL" id="GFT39593.1"/>
    </source>
</evidence>
<comment type="caution">
    <text evidence="2">The sequence shown here is derived from an EMBL/GenBank/DDBJ whole genome shotgun (WGS) entry which is preliminary data.</text>
</comment>
<reference evidence="2" key="1">
    <citation type="submission" date="2020-08" db="EMBL/GenBank/DDBJ databases">
        <title>Multicomponent nature underlies the extraordinary mechanical properties of spider dragline silk.</title>
        <authorList>
            <person name="Kono N."/>
            <person name="Nakamura H."/>
            <person name="Mori M."/>
            <person name="Yoshida Y."/>
            <person name="Ohtoshi R."/>
            <person name="Malay A.D."/>
            <person name="Moran D.A.P."/>
            <person name="Tomita M."/>
            <person name="Numata K."/>
            <person name="Arakawa K."/>
        </authorList>
    </citation>
    <scope>NUCLEOTIDE SEQUENCE</scope>
</reference>
<keyword evidence="3" id="KW-1185">Reference proteome</keyword>
<accession>A0A8X6NXD2</accession>
<organism evidence="2 3">
    <name type="scientific">Nephila pilipes</name>
    <name type="common">Giant wood spider</name>
    <name type="synonym">Nephila maculata</name>
    <dbReference type="NCBI Taxonomy" id="299642"/>
    <lineage>
        <taxon>Eukaryota</taxon>
        <taxon>Metazoa</taxon>
        <taxon>Ecdysozoa</taxon>
        <taxon>Arthropoda</taxon>
        <taxon>Chelicerata</taxon>
        <taxon>Arachnida</taxon>
        <taxon>Araneae</taxon>
        <taxon>Araneomorphae</taxon>
        <taxon>Entelegynae</taxon>
        <taxon>Araneoidea</taxon>
        <taxon>Nephilidae</taxon>
        <taxon>Nephila</taxon>
    </lineage>
</organism>
<dbReference type="AlphaFoldDB" id="A0A8X6NXD2"/>
<dbReference type="EMBL" id="BMAW01109697">
    <property type="protein sequence ID" value="GFT39593.1"/>
    <property type="molecule type" value="Genomic_DNA"/>
</dbReference>
<protein>
    <submittedName>
        <fullName evidence="2">Uncharacterized protein</fullName>
    </submittedName>
</protein>
<proteinExistence type="predicted"/>
<evidence type="ECO:0000313" key="3">
    <source>
        <dbReference type="Proteomes" id="UP000887013"/>
    </source>
</evidence>
<sequence length="67" mass="7305">MATTDKLECPSEAADSSETMKNYPTSGSHANVLDTFISVVASTRIPYRSTSPVTSVNETRLQTHLCR</sequence>
<feature type="compositionally biased region" description="Polar residues" evidence="1">
    <location>
        <begin position="14"/>
        <end position="28"/>
    </location>
</feature>
<feature type="region of interest" description="Disordered" evidence="1">
    <location>
        <begin position="1"/>
        <end position="28"/>
    </location>
</feature>
<evidence type="ECO:0000256" key="1">
    <source>
        <dbReference type="SAM" id="MobiDB-lite"/>
    </source>
</evidence>